<evidence type="ECO:0000256" key="5">
    <source>
        <dbReference type="ARBA" id="ARBA00022801"/>
    </source>
</evidence>
<evidence type="ECO:0000256" key="2">
    <source>
        <dbReference type="ARBA" id="ARBA00022649"/>
    </source>
</evidence>
<evidence type="ECO:0000313" key="9">
    <source>
        <dbReference type="Proteomes" id="UP000027439"/>
    </source>
</evidence>
<dbReference type="PANTHER" id="PTHR34873">
    <property type="entry name" value="SSR1766 PROTEIN"/>
    <property type="match status" value="1"/>
</dbReference>
<dbReference type="Pfam" id="PF07927">
    <property type="entry name" value="HicA_toxin"/>
    <property type="match status" value="1"/>
</dbReference>
<dbReference type="OrthoDB" id="9811409at2"/>
<proteinExistence type="inferred from homology"/>
<dbReference type="InterPro" id="IPR038570">
    <property type="entry name" value="HicA_sf"/>
</dbReference>
<keyword evidence="3" id="KW-0540">Nuclease</keyword>
<evidence type="ECO:0000256" key="3">
    <source>
        <dbReference type="ARBA" id="ARBA00022722"/>
    </source>
</evidence>
<evidence type="ECO:0008006" key="10">
    <source>
        <dbReference type="Google" id="ProtNLM"/>
    </source>
</evidence>
<comment type="similarity">
    <text evidence="1">Belongs to the HicA mRNA interferase family.</text>
</comment>
<dbReference type="InterPro" id="IPR012933">
    <property type="entry name" value="HicA_mRNA_interferase"/>
</dbReference>
<dbReference type="AlphaFoldDB" id="A0A069P7K7"/>
<protein>
    <recommendedName>
        <fullName evidence="10">Periplasmic or secreted lipoprotein</fullName>
    </recommendedName>
</protein>
<evidence type="ECO:0000256" key="1">
    <source>
        <dbReference type="ARBA" id="ARBA00006620"/>
    </source>
</evidence>
<keyword evidence="5" id="KW-0378">Hydrolase</keyword>
<dbReference type="Gene3D" id="3.30.920.30">
    <property type="entry name" value="Hypothetical protein"/>
    <property type="match status" value="1"/>
</dbReference>
<evidence type="ECO:0000313" key="8">
    <source>
        <dbReference type="EMBL" id="KDR36502.1"/>
    </source>
</evidence>
<evidence type="ECO:0000256" key="6">
    <source>
        <dbReference type="ARBA" id="ARBA00022884"/>
    </source>
</evidence>
<keyword evidence="6" id="KW-0694">RNA-binding</keyword>
<sequence length="64" mass="7444">MNSSTLIRMRMEIGWQLMRISGSHHTFKHPNANKLVTVPHPKKDLSIGTYRPILKRAGLLDRRH</sequence>
<keyword evidence="4" id="KW-0255">Endonuclease</keyword>
<dbReference type="STRING" id="1071679.BG57_16780"/>
<accession>A0A069P7K7</accession>
<organism evidence="8 9">
    <name type="scientific">Caballeronia grimmiae</name>
    <dbReference type="NCBI Taxonomy" id="1071679"/>
    <lineage>
        <taxon>Bacteria</taxon>
        <taxon>Pseudomonadati</taxon>
        <taxon>Pseudomonadota</taxon>
        <taxon>Betaproteobacteria</taxon>
        <taxon>Burkholderiales</taxon>
        <taxon>Burkholderiaceae</taxon>
        <taxon>Caballeronia</taxon>
    </lineage>
</organism>
<dbReference type="EMBL" id="JFHE01000003">
    <property type="protein sequence ID" value="KDR36502.1"/>
    <property type="molecule type" value="Genomic_DNA"/>
</dbReference>
<keyword evidence="2" id="KW-1277">Toxin-antitoxin system</keyword>
<keyword evidence="7" id="KW-0346">Stress response</keyword>
<dbReference type="GO" id="GO:0003729">
    <property type="term" value="F:mRNA binding"/>
    <property type="evidence" value="ECO:0007669"/>
    <property type="project" value="InterPro"/>
</dbReference>
<dbReference type="eggNOG" id="COG1724">
    <property type="taxonomic scope" value="Bacteria"/>
</dbReference>
<gene>
    <name evidence="8" type="ORF">BG57_16780</name>
</gene>
<name>A0A069P7K7_9BURK</name>
<dbReference type="GO" id="GO:0016787">
    <property type="term" value="F:hydrolase activity"/>
    <property type="evidence" value="ECO:0007669"/>
    <property type="project" value="UniProtKB-KW"/>
</dbReference>
<dbReference type="PANTHER" id="PTHR34873:SF3">
    <property type="entry name" value="ADDICTION MODULE TOXIN, HICA FAMILY"/>
    <property type="match status" value="1"/>
</dbReference>
<dbReference type="RefSeq" id="WP_035960702.1">
    <property type="nucleotide sequence ID" value="NZ_BMEG01000001.1"/>
</dbReference>
<comment type="caution">
    <text evidence="8">The sequence shown here is derived from an EMBL/GenBank/DDBJ whole genome shotgun (WGS) entry which is preliminary data.</text>
</comment>
<dbReference type="Proteomes" id="UP000027439">
    <property type="component" value="Unassembled WGS sequence"/>
</dbReference>
<dbReference type="GO" id="GO:0004519">
    <property type="term" value="F:endonuclease activity"/>
    <property type="evidence" value="ECO:0007669"/>
    <property type="project" value="UniProtKB-KW"/>
</dbReference>
<evidence type="ECO:0000256" key="4">
    <source>
        <dbReference type="ARBA" id="ARBA00022759"/>
    </source>
</evidence>
<evidence type="ECO:0000256" key="7">
    <source>
        <dbReference type="ARBA" id="ARBA00023016"/>
    </source>
</evidence>
<reference evidence="8 9" key="1">
    <citation type="submission" date="2014-03" db="EMBL/GenBank/DDBJ databases">
        <title>Draft Genome Sequences of Four Burkholderia Strains.</title>
        <authorList>
            <person name="Liu X.Y."/>
            <person name="Li C.X."/>
            <person name="Xu J.H."/>
        </authorList>
    </citation>
    <scope>NUCLEOTIDE SEQUENCE [LARGE SCALE GENOMIC DNA]</scope>
    <source>
        <strain evidence="8 9">R27</strain>
    </source>
</reference>
<dbReference type="SUPFAM" id="SSF54786">
    <property type="entry name" value="YcfA/nrd intein domain"/>
    <property type="match status" value="1"/>
</dbReference>